<proteinExistence type="predicted"/>
<evidence type="ECO:0000313" key="2">
    <source>
        <dbReference type="Proteomes" id="UP000036403"/>
    </source>
</evidence>
<comment type="caution">
    <text evidence="1">The sequence shown here is derived from an EMBL/GenBank/DDBJ whole genome shotgun (WGS) entry which is preliminary data.</text>
</comment>
<dbReference type="AlphaFoldDB" id="A0A0J7K3F6"/>
<gene>
    <name evidence="1" type="ORF">RF55_16973</name>
</gene>
<dbReference type="GO" id="GO:0003676">
    <property type="term" value="F:nucleic acid binding"/>
    <property type="evidence" value="ECO:0007669"/>
    <property type="project" value="InterPro"/>
</dbReference>
<evidence type="ECO:0000313" key="1">
    <source>
        <dbReference type="EMBL" id="KMQ84872.1"/>
    </source>
</evidence>
<sequence>MIFFNSRNSHIWADKNPRATALRRDQHQFAVNIWAGIVGDTLIGPYLLPPRLNAYIYLQFLQHVLPDLLEDVPLNIRRDMWFQHDGTPPHFSLDVREYLDQNFPNRWIGREDPIAWPARSPDLNPLNFFFWGYVKSLVYETPVLGEEDLLVRVMAT</sequence>
<dbReference type="OrthoDB" id="7699088at2759"/>
<dbReference type="PANTHER" id="PTHR47326">
    <property type="entry name" value="TRANSPOSABLE ELEMENT TC3 TRANSPOSASE-LIKE PROTEIN"/>
    <property type="match status" value="1"/>
</dbReference>
<accession>A0A0J7K3F6</accession>
<organism evidence="1 2">
    <name type="scientific">Lasius niger</name>
    <name type="common">Black garden ant</name>
    <dbReference type="NCBI Taxonomy" id="67767"/>
    <lineage>
        <taxon>Eukaryota</taxon>
        <taxon>Metazoa</taxon>
        <taxon>Ecdysozoa</taxon>
        <taxon>Arthropoda</taxon>
        <taxon>Hexapoda</taxon>
        <taxon>Insecta</taxon>
        <taxon>Pterygota</taxon>
        <taxon>Neoptera</taxon>
        <taxon>Endopterygota</taxon>
        <taxon>Hymenoptera</taxon>
        <taxon>Apocrita</taxon>
        <taxon>Aculeata</taxon>
        <taxon>Formicoidea</taxon>
        <taxon>Formicidae</taxon>
        <taxon>Formicinae</taxon>
        <taxon>Lasius</taxon>
        <taxon>Lasius</taxon>
    </lineage>
</organism>
<dbReference type="InterPro" id="IPR036397">
    <property type="entry name" value="RNaseH_sf"/>
</dbReference>
<dbReference type="Proteomes" id="UP000036403">
    <property type="component" value="Unassembled WGS sequence"/>
</dbReference>
<evidence type="ECO:0008006" key="3">
    <source>
        <dbReference type="Google" id="ProtNLM"/>
    </source>
</evidence>
<protein>
    <recommendedName>
        <fullName evidence="3">Transposable element tc3 transposase</fullName>
    </recommendedName>
</protein>
<keyword evidence="2" id="KW-1185">Reference proteome</keyword>
<name>A0A0J7K3F6_LASNI</name>
<reference evidence="1 2" key="1">
    <citation type="submission" date="2015-04" db="EMBL/GenBank/DDBJ databases">
        <title>Lasius niger genome sequencing.</title>
        <authorList>
            <person name="Konorov E.A."/>
            <person name="Nikitin M.A."/>
            <person name="Kirill M.V."/>
            <person name="Chang P."/>
        </authorList>
    </citation>
    <scope>NUCLEOTIDE SEQUENCE [LARGE SCALE GENOMIC DNA]</scope>
    <source>
        <tissue evidence="1">Whole</tissue>
    </source>
</reference>
<dbReference type="PaxDb" id="67767-A0A0J7K3F6"/>
<dbReference type="PANTHER" id="PTHR47326:SF1">
    <property type="entry name" value="HTH PSQ-TYPE DOMAIN-CONTAINING PROTEIN"/>
    <property type="match status" value="1"/>
</dbReference>
<dbReference type="Gene3D" id="3.30.420.10">
    <property type="entry name" value="Ribonuclease H-like superfamily/Ribonuclease H"/>
    <property type="match status" value="1"/>
</dbReference>
<dbReference type="EMBL" id="LBMM01015270">
    <property type="protein sequence ID" value="KMQ84872.1"/>
    <property type="molecule type" value="Genomic_DNA"/>
</dbReference>
<dbReference type="STRING" id="67767.A0A0J7K3F6"/>